<feature type="domain" description="Xylose isomerase-like TIM barrel" evidence="1">
    <location>
        <begin position="30"/>
        <end position="258"/>
    </location>
</feature>
<dbReference type="Gene3D" id="3.20.20.150">
    <property type="entry name" value="Divalent-metal-dependent TIM barrel enzymes"/>
    <property type="match status" value="1"/>
</dbReference>
<dbReference type="EMBL" id="VCIW01000009">
    <property type="protein sequence ID" value="TLS51455.1"/>
    <property type="molecule type" value="Genomic_DNA"/>
</dbReference>
<gene>
    <name evidence="2" type="ORF">FE782_15200</name>
</gene>
<dbReference type="Proteomes" id="UP000309676">
    <property type="component" value="Unassembled WGS sequence"/>
</dbReference>
<organism evidence="2 3">
    <name type="scientific">Paenibacillus antri</name>
    <dbReference type="NCBI Taxonomy" id="2582848"/>
    <lineage>
        <taxon>Bacteria</taxon>
        <taxon>Bacillati</taxon>
        <taxon>Bacillota</taxon>
        <taxon>Bacilli</taxon>
        <taxon>Bacillales</taxon>
        <taxon>Paenibacillaceae</taxon>
        <taxon>Paenibacillus</taxon>
    </lineage>
</organism>
<dbReference type="Pfam" id="PF01261">
    <property type="entry name" value="AP_endonuc_2"/>
    <property type="match status" value="1"/>
</dbReference>
<protein>
    <submittedName>
        <fullName evidence="2">Sugar phosphate isomerase/epimerase</fullName>
    </submittedName>
</protein>
<comment type="caution">
    <text evidence="2">The sequence shown here is derived from an EMBL/GenBank/DDBJ whole genome shotgun (WGS) entry which is preliminary data.</text>
</comment>
<reference evidence="2 3" key="1">
    <citation type="submission" date="2019-05" db="EMBL/GenBank/DDBJ databases">
        <authorList>
            <person name="Narsing Rao M.P."/>
            <person name="Li W.J."/>
        </authorList>
    </citation>
    <scope>NUCLEOTIDE SEQUENCE [LARGE SCALE GENOMIC DNA]</scope>
    <source>
        <strain evidence="2 3">SYSU_K30003</strain>
    </source>
</reference>
<keyword evidence="3" id="KW-1185">Reference proteome</keyword>
<name>A0A5R9GIR5_9BACL</name>
<evidence type="ECO:0000259" key="1">
    <source>
        <dbReference type="Pfam" id="PF01261"/>
    </source>
</evidence>
<dbReference type="SUPFAM" id="SSF51658">
    <property type="entry name" value="Xylose isomerase-like"/>
    <property type="match status" value="1"/>
</dbReference>
<keyword evidence="2" id="KW-0413">Isomerase</keyword>
<evidence type="ECO:0000313" key="3">
    <source>
        <dbReference type="Proteomes" id="UP000309676"/>
    </source>
</evidence>
<dbReference type="InterPro" id="IPR036237">
    <property type="entry name" value="Xyl_isomerase-like_sf"/>
</dbReference>
<dbReference type="RefSeq" id="WP_138195067.1">
    <property type="nucleotide sequence ID" value="NZ_VCIW01000009.1"/>
</dbReference>
<dbReference type="PANTHER" id="PTHR12110">
    <property type="entry name" value="HYDROXYPYRUVATE ISOMERASE"/>
    <property type="match status" value="1"/>
</dbReference>
<sequence>MAASLTNFERLSLNQITTDRWSLREAADGCARAGVPWIALWRHKIAEAGLSEAKRAVRDAGLRVSSVCRGGMFPAATAAERQARIDDNLRAVDEAAELGADTLVLVCGPAADRDIAAAREQVAEGIARVAPYAKERGVKLGIEPLHPMYAAERSVVNTLAQAIDLAERFDPAEVGVVVDVFHVWWDPELYAGIRRSSGRILGFHVSDWIVPTPDLLMGRGMMGDGVIELRRIREAVEAAGYDGPIEVEIFNRDIWDRPGDDVLALMKERYLEHV</sequence>
<accession>A0A5R9GIR5</accession>
<dbReference type="InterPro" id="IPR050312">
    <property type="entry name" value="IolE/XylAMocC-like"/>
</dbReference>
<dbReference type="PANTHER" id="PTHR12110:SF52">
    <property type="entry name" value="XYLOSE ISOMERASE"/>
    <property type="match status" value="1"/>
</dbReference>
<proteinExistence type="predicted"/>
<dbReference type="GO" id="GO:0016853">
    <property type="term" value="F:isomerase activity"/>
    <property type="evidence" value="ECO:0007669"/>
    <property type="project" value="UniProtKB-KW"/>
</dbReference>
<dbReference type="InterPro" id="IPR013022">
    <property type="entry name" value="Xyl_isomerase-like_TIM-brl"/>
</dbReference>
<dbReference type="AlphaFoldDB" id="A0A5R9GIR5"/>
<dbReference type="OrthoDB" id="9782626at2"/>
<evidence type="ECO:0000313" key="2">
    <source>
        <dbReference type="EMBL" id="TLS51455.1"/>
    </source>
</evidence>